<dbReference type="InterPro" id="IPR050377">
    <property type="entry name" value="Radical_SAM_PqqE_MftC-like"/>
</dbReference>
<keyword evidence="3" id="KW-0479">Metal-binding</keyword>
<dbReference type="Pfam" id="PF04055">
    <property type="entry name" value="Radical_SAM"/>
    <property type="match status" value="1"/>
</dbReference>
<feature type="domain" description="Radical SAM core" evidence="6">
    <location>
        <begin position="23"/>
        <end position="232"/>
    </location>
</feature>
<accession>A0LME4</accession>
<protein>
    <submittedName>
        <fullName evidence="7">Radical SAM domain protein</fullName>
    </submittedName>
</protein>
<proteinExistence type="predicted"/>
<evidence type="ECO:0000256" key="5">
    <source>
        <dbReference type="ARBA" id="ARBA00023014"/>
    </source>
</evidence>
<comment type="cofactor">
    <cofactor evidence="1">
        <name>[4Fe-4S] cluster</name>
        <dbReference type="ChEBI" id="CHEBI:49883"/>
    </cofactor>
</comment>
<dbReference type="OrthoDB" id="9782387at2"/>
<dbReference type="GO" id="GO:0051536">
    <property type="term" value="F:iron-sulfur cluster binding"/>
    <property type="evidence" value="ECO:0007669"/>
    <property type="project" value="UniProtKB-KW"/>
</dbReference>
<reference evidence="7 8" key="1">
    <citation type="submission" date="2006-10" db="EMBL/GenBank/DDBJ databases">
        <title>Complete sequence of Syntrophobacter fumaroxidans MPOB.</title>
        <authorList>
            <consortium name="US DOE Joint Genome Institute"/>
            <person name="Copeland A."/>
            <person name="Lucas S."/>
            <person name="Lapidus A."/>
            <person name="Barry K."/>
            <person name="Detter J.C."/>
            <person name="Glavina del Rio T."/>
            <person name="Hammon N."/>
            <person name="Israni S."/>
            <person name="Pitluck S."/>
            <person name="Goltsman E.G."/>
            <person name="Martinez M."/>
            <person name="Schmutz J."/>
            <person name="Larimer F."/>
            <person name="Land M."/>
            <person name="Hauser L."/>
            <person name="Kyrpides N."/>
            <person name="Kim E."/>
            <person name="Boone D.R."/>
            <person name="Brockman F."/>
            <person name="Culley D."/>
            <person name="Ferry J."/>
            <person name="Gunsalus R."/>
            <person name="McInerney M.J."/>
            <person name="Morrison M."/>
            <person name="Plugge C."/>
            <person name="Rohlin L."/>
            <person name="Scholten J."/>
            <person name="Sieber J."/>
            <person name="Stams A.J.M."/>
            <person name="Worm P."/>
            <person name="Henstra A.M."/>
            <person name="Richardson P."/>
        </authorList>
    </citation>
    <scope>NUCLEOTIDE SEQUENCE [LARGE SCALE GENOMIC DNA]</scope>
    <source>
        <strain evidence="8">DSM 10017 / MPOB</strain>
    </source>
</reference>
<evidence type="ECO:0000256" key="3">
    <source>
        <dbReference type="ARBA" id="ARBA00022723"/>
    </source>
</evidence>
<dbReference type="EMBL" id="CP000478">
    <property type="protein sequence ID" value="ABK18596.1"/>
    <property type="molecule type" value="Genomic_DNA"/>
</dbReference>
<keyword evidence="4" id="KW-0408">Iron</keyword>
<evidence type="ECO:0000256" key="2">
    <source>
        <dbReference type="ARBA" id="ARBA00022691"/>
    </source>
</evidence>
<dbReference type="InterPro" id="IPR013785">
    <property type="entry name" value="Aldolase_TIM"/>
</dbReference>
<sequence>MSRKMSRSEMLIGGCKYFKYLTKGGLFNINLEVTKRCNARCNFCDYWKEKPTGELGDYVEVVRKLAPLSVSLTGGEPLLRADLPELIASLRRSFGFLFISLITNGSLLTRENGVALWEAGLDEMSISLDYLDERHDEGRGIHGLAGHILALAPRLGSAGVNLCFNVVLKRGNYREVPRLVRECARMGIKVSLSTYNCWRTDNLDHMIEQAELRRLEQVIGELKVLKRTLGNLTTSIFYLDRIPEFFEKRRIPGCTAGVNWVQVTPDGMIKRCSDHPAAAHYTEWHGRTFEPTDCGRCWYSCRGAAQEPWSLRHFVEMSRDALTA</sequence>
<dbReference type="PANTHER" id="PTHR11228">
    <property type="entry name" value="RADICAL SAM DOMAIN PROTEIN"/>
    <property type="match status" value="1"/>
</dbReference>
<dbReference type="SFLD" id="SFLDS00029">
    <property type="entry name" value="Radical_SAM"/>
    <property type="match status" value="1"/>
</dbReference>
<dbReference type="Proteomes" id="UP000001784">
    <property type="component" value="Chromosome"/>
</dbReference>
<dbReference type="SUPFAM" id="SSF102114">
    <property type="entry name" value="Radical SAM enzymes"/>
    <property type="match status" value="1"/>
</dbReference>
<dbReference type="PROSITE" id="PS51918">
    <property type="entry name" value="RADICAL_SAM"/>
    <property type="match status" value="1"/>
</dbReference>
<dbReference type="STRING" id="335543.Sfum_2921"/>
<dbReference type="Gene3D" id="3.20.20.70">
    <property type="entry name" value="Aldolase class I"/>
    <property type="match status" value="1"/>
</dbReference>
<name>A0LME4_SYNFM</name>
<dbReference type="CDD" id="cd01335">
    <property type="entry name" value="Radical_SAM"/>
    <property type="match status" value="1"/>
</dbReference>
<evidence type="ECO:0000256" key="4">
    <source>
        <dbReference type="ARBA" id="ARBA00023004"/>
    </source>
</evidence>
<keyword evidence="5" id="KW-0411">Iron-sulfur</keyword>
<dbReference type="GO" id="GO:0003824">
    <property type="term" value="F:catalytic activity"/>
    <property type="evidence" value="ECO:0007669"/>
    <property type="project" value="InterPro"/>
</dbReference>
<evidence type="ECO:0000313" key="8">
    <source>
        <dbReference type="Proteomes" id="UP000001784"/>
    </source>
</evidence>
<evidence type="ECO:0000259" key="6">
    <source>
        <dbReference type="PROSITE" id="PS51918"/>
    </source>
</evidence>
<gene>
    <name evidence="7" type="ordered locus">Sfum_2921</name>
</gene>
<dbReference type="InterPro" id="IPR058240">
    <property type="entry name" value="rSAM_sf"/>
</dbReference>
<keyword evidence="8" id="KW-1185">Reference proteome</keyword>
<dbReference type="AlphaFoldDB" id="A0LME4"/>
<dbReference type="RefSeq" id="WP_011699760.1">
    <property type="nucleotide sequence ID" value="NC_008554.1"/>
</dbReference>
<dbReference type="InParanoid" id="A0LME4"/>
<dbReference type="KEGG" id="sfu:Sfum_2921"/>
<dbReference type="InterPro" id="IPR007197">
    <property type="entry name" value="rSAM"/>
</dbReference>
<evidence type="ECO:0000313" key="7">
    <source>
        <dbReference type="EMBL" id="ABK18596.1"/>
    </source>
</evidence>
<dbReference type="eggNOG" id="COG0535">
    <property type="taxonomic scope" value="Bacteria"/>
</dbReference>
<evidence type="ECO:0000256" key="1">
    <source>
        <dbReference type="ARBA" id="ARBA00001966"/>
    </source>
</evidence>
<organism evidence="7 8">
    <name type="scientific">Syntrophobacter fumaroxidans (strain DSM 10017 / MPOB)</name>
    <dbReference type="NCBI Taxonomy" id="335543"/>
    <lineage>
        <taxon>Bacteria</taxon>
        <taxon>Pseudomonadati</taxon>
        <taxon>Thermodesulfobacteriota</taxon>
        <taxon>Syntrophobacteria</taxon>
        <taxon>Syntrophobacterales</taxon>
        <taxon>Syntrophobacteraceae</taxon>
        <taxon>Syntrophobacter</taxon>
    </lineage>
</organism>
<dbReference type="GO" id="GO:0046872">
    <property type="term" value="F:metal ion binding"/>
    <property type="evidence" value="ECO:0007669"/>
    <property type="project" value="UniProtKB-KW"/>
</dbReference>
<keyword evidence="2" id="KW-0949">S-adenosyl-L-methionine</keyword>
<dbReference type="PANTHER" id="PTHR11228:SF7">
    <property type="entry name" value="PQQA PEPTIDE CYCLASE"/>
    <property type="match status" value="1"/>
</dbReference>
<dbReference type="HOGENOM" id="CLU_857019_0_0_7"/>
<dbReference type="SFLD" id="SFLDG01067">
    <property type="entry name" value="SPASM/twitch_domain_containing"/>
    <property type="match status" value="1"/>
</dbReference>